<evidence type="ECO:0000256" key="1">
    <source>
        <dbReference type="SAM" id="MobiDB-lite"/>
    </source>
</evidence>
<keyword evidence="3" id="KW-1185">Reference proteome</keyword>
<dbReference type="AlphaFoldDB" id="A0A4Z2DU14"/>
<name>A0A4Z2DU14_SCHJA</name>
<dbReference type="Proteomes" id="UP000311919">
    <property type="component" value="Unassembled WGS sequence"/>
</dbReference>
<evidence type="ECO:0000313" key="2">
    <source>
        <dbReference type="EMBL" id="TNN20026.1"/>
    </source>
</evidence>
<feature type="region of interest" description="Disordered" evidence="1">
    <location>
        <begin position="113"/>
        <end position="140"/>
    </location>
</feature>
<reference evidence="2 3" key="1">
    <citation type="submission" date="2019-03" db="EMBL/GenBank/DDBJ databases">
        <title>An improved genome assembly of the fluke Schistosoma japonicum.</title>
        <authorList>
            <person name="Hu W."/>
            <person name="Luo F."/>
            <person name="Yin M."/>
            <person name="Mo X."/>
            <person name="Sun C."/>
            <person name="Wu Q."/>
            <person name="Zhu B."/>
            <person name="Xiang M."/>
            <person name="Wang J."/>
            <person name="Wang Y."/>
            <person name="Zhang T."/>
            <person name="Xu B."/>
            <person name="Zheng H."/>
            <person name="Feng Z."/>
        </authorList>
    </citation>
    <scope>NUCLEOTIDE SEQUENCE [LARGE SCALE GENOMIC DNA]</scope>
    <source>
        <strain evidence="2">HuSjv2</strain>
        <tissue evidence="2">Worms</tissue>
    </source>
</reference>
<organism evidence="2 3">
    <name type="scientific">Schistosoma japonicum</name>
    <name type="common">Blood fluke</name>
    <dbReference type="NCBI Taxonomy" id="6182"/>
    <lineage>
        <taxon>Eukaryota</taxon>
        <taxon>Metazoa</taxon>
        <taxon>Spiralia</taxon>
        <taxon>Lophotrochozoa</taxon>
        <taxon>Platyhelminthes</taxon>
        <taxon>Trematoda</taxon>
        <taxon>Digenea</taxon>
        <taxon>Strigeidida</taxon>
        <taxon>Schistosomatoidea</taxon>
        <taxon>Schistosomatidae</taxon>
        <taxon>Schistosoma</taxon>
    </lineage>
</organism>
<evidence type="ECO:0000313" key="3">
    <source>
        <dbReference type="Proteomes" id="UP000311919"/>
    </source>
</evidence>
<feature type="compositionally biased region" description="Polar residues" evidence="1">
    <location>
        <begin position="121"/>
        <end position="140"/>
    </location>
</feature>
<gene>
    <name evidence="2" type="ORF">EWB00_005691</name>
</gene>
<accession>A0A4Z2DU14</accession>
<sequence length="292" mass="32905">MPEDSDLELFDVSHIQLKPGWTKKGITEFLKEAEKREVLYTRARKDDMEKVIAQFKNSALNFIARLPTDILTKPYFECINLYQGDSGKNLLDQLVSEAKKRSRLEWEDSVKTRTGKRPCRGQTTSNCRSAKTSQASTNPQFTKWPSVPFISEDGELTNIAAVDQVPTLNVSQMVSGGKRLPIASTPKVAAEHEGFIPPSNCRVTRSRVINAQFSDTRKMISTTHTASDTLSTLDKTLKPKSARKIPKETINKLLSKMDRDDVQLSSPEAHHLRNLIVTLQDLLNRHAQSKKK</sequence>
<comment type="caution">
    <text evidence="2">The sequence shown here is derived from an EMBL/GenBank/DDBJ whole genome shotgun (WGS) entry which is preliminary data.</text>
</comment>
<protein>
    <submittedName>
        <fullName evidence="2">Uncharacterized protein</fullName>
    </submittedName>
</protein>
<dbReference type="OrthoDB" id="6249416at2759"/>
<dbReference type="EMBL" id="SKCS01000037">
    <property type="protein sequence ID" value="TNN20026.1"/>
    <property type="molecule type" value="Genomic_DNA"/>
</dbReference>
<proteinExistence type="predicted"/>